<proteinExistence type="predicted"/>
<reference evidence="3 4" key="1">
    <citation type="submission" date="2019-02" db="EMBL/GenBank/DDBJ databases">
        <title>Complete Genome Sequence and Methylome Analysis of free living Spirochaetas.</title>
        <authorList>
            <person name="Fomenkov A."/>
            <person name="Dubinina G."/>
            <person name="Leshcheva N."/>
            <person name="Mikheeva N."/>
            <person name="Grabovich M."/>
            <person name="Vincze T."/>
            <person name="Roberts R.J."/>
        </authorList>
    </citation>
    <scope>NUCLEOTIDE SEQUENCE [LARGE SCALE GENOMIC DNA]</scope>
    <source>
        <strain evidence="3 4">K2</strain>
    </source>
</reference>
<feature type="domain" description="FAD-dependent protein C-terminal" evidence="2">
    <location>
        <begin position="272"/>
        <end position="463"/>
    </location>
</feature>
<dbReference type="InterPro" id="IPR049516">
    <property type="entry name" value="FAD-depend_C"/>
</dbReference>
<dbReference type="OrthoDB" id="9762921at2"/>
<evidence type="ECO:0000259" key="1">
    <source>
        <dbReference type="Pfam" id="PF01494"/>
    </source>
</evidence>
<dbReference type="InterPro" id="IPR028348">
    <property type="entry name" value="FAD-binding_protein"/>
</dbReference>
<gene>
    <name evidence="3" type="ORF">EXM22_03185</name>
</gene>
<name>A0A5C1QHP5_9SPIO</name>
<dbReference type="PANTHER" id="PTHR42842">
    <property type="entry name" value="FAD/NAD(P)-BINDING OXIDOREDUCTASE"/>
    <property type="match status" value="1"/>
</dbReference>
<dbReference type="KEGG" id="ock:EXM22_03185"/>
<dbReference type="PIRSF" id="PIRSF038984">
    <property type="entry name" value="FAD_binding_protein"/>
    <property type="match status" value="1"/>
</dbReference>
<feature type="domain" description="FAD-binding" evidence="1">
    <location>
        <begin position="87"/>
        <end position="119"/>
    </location>
</feature>
<evidence type="ECO:0000313" key="4">
    <source>
        <dbReference type="Proteomes" id="UP000324209"/>
    </source>
</evidence>
<sequence length="516" mass="57251">MGQKELDIKISCQYNKEDLERNIKEILKIKNFEYTILKKSLDSRRKDKIHWLIRLKVHSNEIRESKSKFLSPETSTLKVPKISVSKEVIIVGTGPAGIFSALYLQRAGFRVTLLERGKDVRQRVKDIEKLEEASVFTENSNYSFGEGGAGTFSDGKLTSRSKHIKKERHYILHEFVRYGAPEEILYLSHPHIGSDKLIPIAENMRHEFQELGGTIHFDCTLEDIQPKEGRLQSVITSQGEIQADLFILATGHSALDTFRMLIGRGVPYRAKNFALGFRMEHSQEMINRIQWGCPSLDGVKAAEYRLTSGAGTLPVYSFCMCPGGKIVPAAAFKESNIVNGMSLYNRDGFFANAALVAGISPALIKETPPSALESMEWLESLEQKFYRETGDYRAPSMTIADFLSSKATGSILPSSYAPGLSPSDLTRLLPESVISSLQEGLKDICRRMPGWENGQLLGLESKTSSPIQVIRDGKSGLCESFENLYICGEASGWSGGIISSASDGLKTAQALALLYQ</sequence>
<dbReference type="RefSeq" id="WP_149485119.1">
    <property type="nucleotide sequence ID" value="NZ_CP036150.1"/>
</dbReference>
<dbReference type="PANTHER" id="PTHR42842:SF3">
    <property type="entry name" value="FAD_NAD(P)-BINDING OXIDOREDUCTASE FAMILY PROTEIN"/>
    <property type="match status" value="1"/>
</dbReference>
<evidence type="ECO:0000259" key="2">
    <source>
        <dbReference type="Pfam" id="PF21688"/>
    </source>
</evidence>
<dbReference type="Gene3D" id="3.30.70.2700">
    <property type="match status" value="1"/>
</dbReference>
<dbReference type="PRINTS" id="PR00419">
    <property type="entry name" value="ADXRDTASE"/>
</dbReference>
<accession>A0A5C1QHP5</accession>
<dbReference type="GO" id="GO:0071949">
    <property type="term" value="F:FAD binding"/>
    <property type="evidence" value="ECO:0007669"/>
    <property type="project" value="InterPro"/>
</dbReference>
<dbReference type="AlphaFoldDB" id="A0A5C1QHP5"/>
<organism evidence="3 4">
    <name type="scientific">Oceanispirochaeta crateris</name>
    <dbReference type="NCBI Taxonomy" id="2518645"/>
    <lineage>
        <taxon>Bacteria</taxon>
        <taxon>Pseudomonadati</taxon>
        <taxon>Spirochaetota</taxon>
        <taxon>Spirochaetia</taxon>
        <taxon>Spirochaetales</taxon>
        <taxon>Spirochaetaceae</taxon>
        <taxon>Oceanispirochaeta</taxon>
    </lineage>
</organism>
<protein>
    <submittedName>
        <fullName evidence="3">FAD-dependent oxidoreductase</fullName>
    </submittedName>
</protein>
<dbReference type="EMBL" id="CP036150">
    <property type="protein sequence ID" value="QEN07037.1"/>
    <property type="molecule type" value="Genomic_DNA"/>
</dbReference>
<dbReference type="Pfam" id="PF21688">
    <property type="entry name" value="FAD-depend_C"/>
    <property type="match status" value="1"/>
</dbReference>
<dbReference type="Proteomes" id="UP000324209">
    <property type="component" value="Chromosome"/>
</dbReference>
<dbReference type="InterPro" id="IPR002938">
    <property type="entry name" value="FAD-bd"/>
</dbReference>
<dbReference type="Pfam" id="PF01494">
    <property type="entry name" value="FAD_binding_3"/>
    <property type="match status" value="1"/>
</dbReference>
<dbReference type="SUPFAM" id="SSF51905">
    <property type="entry name" value="FAD/NAD(P)-binding domain"/>
    <property type="match status" value="1"/>
</dbReference>
<dbReference type="InterPro" id="IPR036188">
    <property type="entry name" value="FAD/NAD-bd_sf"/>
</dbReference>
<evidence type="ECO:0000313" key="3">
    <source>
        <dbReference type="EMBL" id="QEN07037.1"/>
    </source>
</evidence>
<dbReference type="Gene3D" id="3.50.50.60">
    <property type="entry name" value="FAD/NAD(P)-binding domain"/>
    <property type="match status" value="2"/>
</dbReference>
<keyword evidence="4" id="KW-1185">Reference proteome</keyword>